<organism evidence="1 2">
    <name type="scientific">Holothuria leucospilota</name>
    <name type="common">Black long sea cucumber</name>
    <name type="synonym">Mertensiothuria leucospilota</name>
    <dbReference type="NCBI Taxonomy" id="206669"/>
    <lineage>
        <taxon>Eukaryota</taxon>
        <taxon>Metazoa</taxon>
        <taxon>Echinodermata</taxon>
        <taxon>Eleutherozoa</taxon>
        <taxon>Echinozoa</taxon>
        <taxon>Holothuroidea</taxon>
        <taxon>Aspidochirotacea</taxon>
        <taxon>Aspidochirotida</taxon>
        <taxon>Holothuriidae</taxon>
        <taxon>Holothuria</taxon>
    </lineage>
</organism>
<name>A0A9Q1CND3_HOLLE</name>
<evidence type="ECO:0000313" key="2">
    <source>
        <dbReference type="Proteomes" id="UP001152320"/>
    </source>
</evidence>
<keyword evidence="2" id="KW-1185">Reference proteome</keyword>
<dbReference type="SUPFAM" id="SSF56219">
    <property type="entry name" value="DNase I-like"/>
    <property type="match status" value="1"/>
</dbReference>
<accession>A0A9Q1CND3</accession>
<dbReference type="PANTHER" id="PTHR33116:SF78">
    <property type="entry name" value="OS12G0587133 PROTEIN"/>
    <property type="match status" value="1"/>
</dbReference>
<gene>
    <name evidence="1" type="ORF">HOLleu_00036</name>
</gene>
<dbReference type="OrthoDB" id="416119at2759"/>
<proteinExistence type="predicted"/>
<dbReference type="Proteomes" id="UP001152320">
    <property type="component" value="Chromosome 1"/>
</dbReference>
<protein>
    <recommendedName>
        <fullName evidence="3">Reverse transcriptase</fullName>
    </recommendedName>
</protein>
<evidence type="ECO:0008006" key="3">
    <source>
        <dbReference type="Google" id="ProtNLM"/>
    </source>
</evidence>
<dbReference type="Gene3D" id="3.60.10.10">
    <property type="entry name" value="Endonuclease/exonuclease/phosphatase"/>
    <property type="match status" value="1"/>
</dbReference>
<sequence>MSELDMFIKNHVMVDVWRAQHPGLSVFTWHRPDGTDASRLDRVYSPPALSPRDCEVVTCPISDHDAVTVSFQPPESWPTGRGFWKMNTDILTEADYSEQFKARYEGWRTLRPAFSTDLEWWDDVKSRIKQFTVEYCVARARRKREEFLSLCFRERDGDSSALHAIQQYLDEKLHGARVRARVHCVEAEEKPTVKFYRDVTKYAIDRRIRAVRDVHGTVQKDPLDIVEVFKTFYEQLYTRADVEVDLQGSLESLARAFQVEPFFRPFHIPGGAKVKCLQYADDVTCVVSDLASFRALTGTLSTFQRATGARLNPTKTKGLRLGKWRSKQLPFAASWVDDAIKINGIWFGYGSPESLTWNEKVDLVEARLKDFGDRYISLLGKVTVINRFVYPLLWYPGTVLAAPEGVLVRLERAVFSFLWSGKTELVRRKVVYQVPRQGGLGLVHFPSKLRFLLTKCVFSAVDSQMPFAYFVRYWGGLSFRWFFPTLFSNNVPHSWRPTKAYCQMRETLRIMSTVGDVLQSSTGDQYRAIFDDLVGQVQPNDYASGPEVWRVVHSGTLDHRRRDLLWRIAHDAIVTNLKRLRWRLGDGICPRTGCTGWESVPHVFWQCGFVALLWEWFQALADRLTFCNTWAVSQDYALYGLSPPPCNTSVRGILTFVSASIKLALWRDRCNIVFRGEGKPVDVVLASVKTEIKLRVEADFVRLPRSTFGRCWGPLVSVRAGRVIVNL</sequence>
<dbReference type="EMBL" id="JAIZAY010000001">
    <property type="protein sequence ID" value="KAJ8047918.1"/>
    <property type="molecule type" value="Genomic_DNA"/>
</dbReference>
<comment type="caution">
    <text evidence="1">The sequence shown here is derived from an EMBL/GenBank/DDBJ whole genome shotgun (WGS) entry which is preliminary data.</text>
</comment>
<dbReference type="PANTHER" id="PTHR33116">
    <property type="entry name" value="REVERSE TRANSCRIPTASE ZINC-BINDING DOMAIN-CONTAINING PROTEIN-RELATED-RELATED"/>
    <property type="match status" value="1"/>
</dbReference>
<dbReference type="InterPro" id="IPR036691">
    <property type="entry name" value="Endo/exonu/phosph_ase_sf"/>
</dbReference>
<evidence type="ECO:0000313" key="1">
    <source>
        <dbReference type="EMBL" id="KAJ8047918.1"/>
    </source>
</evidence>
<dbReference type="AlphaFoldDB" id="A0A9Q1CND3"/>
<reference evidence="1" key="1">
    <citation type="submission" date="2021-10" db="EMBL/GenBank/DDBJ databases">
        <title>Tropical sea cucumber genome reveals ecological adaptation and Cuvierian tubules defense mechanism.</title>
        <authorList>
            <person name="Chen T."/>
        </authorList>
    </citation>
    <scope>NUCLEOTIDE SEQUENCE</scope>
    <source>
        <strain evidence="1">Nanhai2018</strain>
        <tissue evidence="1">Muscle</tissue>
    </source>
</reference>